<evidence type="ECO:0000256" key="5">
    <source>
        <dbReference type="ARBA" id="ARBA00022679"/>
    </source>
</evidence>
<evidence type="ECO:0000256" key="11">
    <source>
        <dbReference type="SAM" id="Phobius"/>
    </source>
</evidence>
<evidence type="ECO:0000256" key="3">
    <source>
        <dbReference type="ARBA" id="ARBA00012438"/>
    </source>
</evidence>
<dbReference type="PROSITE" id="PS50109">
    <property type="entry name" value="HIS_KIN"/>
    <property type="match status" value="1"/>
</dbReference>
<dbReference type="SUPFAM" id="SSF47384">
    <property type="entry name" value="Homodimeric domain of signal transducing histidine kinase"/>
    <property type="match status" value="1"/>
</dbReference>
<dbReference type="PROSITE" id="PS50885">
    <property type="entry name" value="HAMP"/>
    <property type="match status" value="1"/>
</dbReference>
<comment type="catalytic activity">
    <reaction evidence="1">
        <text>ATP + protein L-histidine = ADP + protein N-phospho-L-histidine.</text>
        <dbReference type="EC" id="2.7.13.3"/>
    </reaction>
</comment>
<evidence type="ECO:0000256" key="1">
    <source>
        <dbReference type="ARBA" id="ARBA00000085"/>
    </source>
</evidence>
<evidence type="ECO:0000259" key="13">
    <source>
        <dbReference type="PROSITE" id="PS50885"/>
    </source>
</evidence>
<evidence type="ECO:0000256" key="10">
    <source>
        <dbReference type="ARBA" id="ARBA00023136"/>
    </source>
</evidence>
<dbReference type="InterPro" id="IPR003594">
    <property type="entry name" value="HATPase_dom"/>
</dbReference>
<evidence type="ECO:0000256" key="4">
    <source>
        <dbReference type="ARBA" id="ARBA00022553"/>
    </source>
</evidence>
<keyword evidence="8 11" id="KW-1133">Transmembrane helix</keyword>
<keyword evidence="6 11" id="KW-0812">Transmembrane</keyword>
<dbReference type="RefSeq" id="WP_252084970.1">
    <property type="nucleotide sequence ID" value="NZ_CP092418.1"/>
</dbReference>
<dbReference type="InterPro" id="IPR003661">
    <property type="entry name" value="HisK_dim/P_dom"/>
</dbReference>
<dbReference type="InterPro" id="IPR050428">
    <property type="entry name" value="TCS_sensor_his_kinase"/>
</dbReference>
<comment type="subcellular location">
    <subcellularLocation>
        <location evidence="2">Membrane</location>
    </subcellularLocation>
</comment>
<dbReference type="Gene3D" id="1.10.287.130">
    <property type="match status" value="1"/>
</dbReference>
<dbReference type="Proteomes" id="UP001055658">
    <property type="component" value="Chromosome"/>
</dbReference>
<dbReference type="EMBL" id="CP092418">
    <property type="protein sequence ID" value="USD22614.1"/>
    <property type="molecule type" value="Genomic_DNA"/>
</dbReference>
<keyword evidence="7 14" id="KW-0418">Kinase</keyword>
<evidence type="ECO:0000256" key="6">
    <source>
        <dbReference type="ARBA" id="ARBA00022692"/>
    </source>
</evidence>
<sequence length="596" mass="68247">MSFMKKIKLHKSSSFRLAIITFSCVCLSSSISLASIYLLTKQSLTNPTLHKVENITKESIAAINDLEFFHPDLFPNFQNVKPRNFINNHASPSKFTSDYTHHFKNLLSKSSLSQQEKLAIQGRLFALGEGITPPLEKIPANLIWYLLNSEFPEDFHDYVDQITDERFSHWPQYHKKRHIDTTLLTKYYIETEYFLDTEDLCVQLQDRKGNIILSNIEGTSPQSTNYKSTYTATYNPDSTFSQEHEQHICLAKSSQLSDGGELILGRDFTQEFHLLKNLNSAIFYGLLITTIISLICGYLVSRQSVRRISEINKVCRQIMSGDLDRRIPYNSNGGDYDQLSIHINTMLDKIQQLMMGIKQVSDNIAHDLKSPLSRLRGQLELLLHIEKPDKDTIEAIINENDKIIECFNALLRISQIEQGTKRSEFRHFSLHKLLKTLIEVYEPTFHDQGIFPSITLDDEHHMIFGDKNQWSQSIANLFDNIIKYAPGSGNLDIRLSAQSQQGRDYLRLQLHDSGSGIPEDDQKKVFERFYRLESHRHTKGNGLGLSLVLAVCNLHKAKIHLANCNGLKIQIDIPSITEPHSAHPLNSQESKPTELY</sequence>
<dbReference type="CDD" id="cd06225">
    <property type="entry name" value="HAMP"/>
    <property type="match status" value="1"/>
</dbReference>
<dbReference type="CDD" id="cd00075">
    <property type="entry name" value="HATPase"/>
    <property type="match status" value="1"/>
</dbReference>
<proteinExistence type="predicted"/>
<keyword evidence="9" id="KW-0902">Two-component regulatory system</keyword>
<keyword evidence="15" id="KW-1185">Reference proteome</keyword>
<evidence type="ECO:0000256" key="7">
    <source>
        <dbReference type="ARBA" id="ARBA00022777"/>
    </source>
</evidence>
<gene>
    <name evidence="14" type="ORF">MJO52_05640</name>
</gene>
<evidence type="ECO:0000313" key="14">
    <source>
        <dbReference type="EMBL" id="USD22614.1"/>
    </source>
</evidence>
<feature type="domain" description="Histidine kinase" evidence="12">
    <location>
        <begin position="363"/>
        <end position="577"/>
    </location>
</feature>
<reference evidence="14" key="1">
    <citation type="submission" date="2022-02" db="EMBL/GenBank/DDBJ databases">
        <title>Coral-associated bacteria.</title>
        <authorList>
            <person name="Tang K."/>
            <person name="Wang X."/>
        </authorList>
    </citation>
    <scope>NUCLEOTIDE SEQUENCE</scope>
    <source>
        <strain evidence="14">SCSIO 43006</strain>
    </source>
</reference>
<dbReference type="InterPro" id="IPR036890">
    <property type="entry name" value="HATPase_C_sf"/>
</dbReference>
<evidence type="ECO:0000259" key="12">
    <source>
        <dbReference type="PROSITE" id="PS50109"/>
    </source>
</evidence>
<dbReference type="Pfam" id="PF00512">
    <property type="entry name" value="HisKA"/>
    <property type="match status" value="1"/>
</dbReference>
<evidence type="ECO:0000256" key="8">
    <source>
        <dbReference type="ARBA" id="ARBA00022989"/>
    </source>
</evidence>
<evidence type="ECO:0000313" key="15">
    <source>
        <dbReference type="Proteomes" id="UP001055658"/>
    </source>
</evidence>
<dbReference type="SMART" id="SM00387">
    <property type="entry name" value="HATPase_c"/>
    <property type="match status" value="1"/>
</dbReference>
<evidence type="ECO:0000256" key="2">
    <source>
        <dbReference type="ARBA" id="ARBA00004370"/>
    </source>
</evidence>
<protein>
    <recommendedName>
        <fullName evidence="3">histidine kinase</fullName>
        <ecNumber evidence="3">2.7.13.3</ecNumber>
    </recommendedName>
</protein>
<keyword evidence="4" id="KW-0597">Phosphoprotein</keyword>
<dbReference type="InterPro" id="IPR036097">
    <property type="entry name" value="HisK_dim/P_sf"/>
</dbReference>
<dbReference type="PANTHER" id="PTHR45436:SF8">
    <property type="entry name" value="HISTIDINE KINASE"/>
    <property type="match status" value="1"/>
</dbReference>
<dbReference type="Pfam" id="PF00672">
    <property type="entry name" value="HAMP"/>
    <property type="match status" value="1"/>
</dbReference>
<dbReference type="PANTHER" id="PTHR45436">
    <property type="entry name" value="SENSOR HISTIDINE KINASE YKOH"/>
    <property type="match status" value="1"/>
</dbReference>
<evidence type="ECO:0000256" key="9">
    <source>
        <dbReference type="ARBA" id="ARBA00023012"/>
    </source>
</evidence>
<keyword evidence="10 11" id="KW-0472">Membrane</keyword>
<dbReference type="SMART" id="SM00304">
    <property type="entry name" value="HAMP"/>
    <property type="match status" value="1"/>
</dbReference>
<dbReference type="Pfam" id="PF02518">
    <property type="entry name" value="HATPase_c"/>
    <property type="match status" value="1"/>
</dbReference>
<dbReference type="SMART" id="SM00388">
    <property type="entry name" value="HisKA"/>
    <property type="match status" value="1"/>
</dbReference>
<feature type="transmembrane region" description="Helical" evidence="11">
    <location>
        <begin position="281"/>
        <end position="300"/>
    </location>
</feature>
<dbReference type="InterPro" id="IPR003660">
    <property type="entry name" value="HAMP_dom"/>
</dbReference>
<organism evidence="14 15">
    <name type="scientific">Microbulbifer variabilis</name>
    <dbReference type="NCBI Taxonomy" id="266805"/>
    <lineage>
        <taxon>Bacteria</taxon>
        <taxon>Pseudomonadati</taxon>
        <taxon>Pseudomonadota</taxon>
        <taxon>Gammaproteobacteria</taxon>
        <taxon>Cellvibrionales</taxon>
        <taxon>Microbulbiferaceae</taxon>
        <taxon>Microbulbifer</taxon>
    </lineage>
</organism>
<dbReference type="Gene3D" id="6.10.340.10">
    <property type="match status" value="1"/>
</dbReference>
<dbReference type="SUPFAM" id="SSF158472">
    <property type="entry name" value="HAMP domain-like"/>
    <property type="match status" value="1"/>
</dbReference>
<feature type="domain" description="HAMP" evidence="13">
    <location>
        <begin position="302"/>
        <end position="355"/>
    </location>
</feature>
<dbReference type="PRINTS" id="PR00344">
    <property type="entry name" value="BCTRLSENSOR"/>
</dbReference>
<name>A0ABY4VL42_9GAMM</name>
<dbReference type="GO" id="GO:0016301">
    <property type="term" value="F:kinase activity"/>
    <property type="evidence" value="ECO:0007669"/>
    <property type="project" value="UniProtKB-KW"/>
</dbReference>
<accession>A0ABY4VL42</accession>
<dbReference type="InterPro" id="IPR004358">
    <property type="entry name" value="Sig_transdc_His_kin-like_C"/>
</dbReference>
<dbReference type="SUPFAM" id="SSF55874">
    <property type="entry name" value="ATPase domain of HSP90 chaperone/DNA topoisomerase II/histidine kinase"/>
    <property type="match status" value="1"/>
</dbReference>
<dbReference type="EC" id="2.7.13.3" evidence="3"/>
<keyword evidence="5" id="KW-0808">Transferase</keyword>
<dbReference type="Gene3D" id="3.30.565.10">
    <property type="entry name" value="Histidine kinase-like ATPase, C-terminal domain"/>
    <property type="match status" value="1"/>
</dbReference>
<dbReference type="CDD" id="cd00082">
    <property type="entry name" value="HisKA"/>
    <property type="match status" value="1"/>
</dbReference>
<dbReference type="InterPro" id="IPR005467">
    <property type="entry name" value="His_kinase_dom"/>
</dbReference>